<organism evidence="1 2">
    <name type="scientific">Arctium lappa</name>
    <name type="common">Greater burdock</name>
    <name type="synonym">Lappa major</name>
    <dbReference type="NCBI Taxonomy" id="4217"/>
    <lineage>
        <taxon>Eukaryota</taxon>
        <taxon>Viridiplantae</taxon>
        <taxon>Streptophyta</taxon>
        <taxon>Embryophyta</taxon>
        <taxon>Tracheophyta</taxon>
        <taxon>Spermatophyta</taxon>
        <taxon>Magnoliopsida</taxon>
        <taxon>eudicotyledons</taxon>
        <taxon>Gunneridae</taxon>
        <taxon>Pentapetalae</taxon>
        <taxon>asterids</taxon>
        <taxon>campanulids</taxon>
        <taxon>Asterales</taxon>
        <taxon>Asteraceae</taxon>
        <taxon>Carduoideae</taxon>
        <taxon>Cardueae</taxon>
        <taxon>Arctiinae</taxon>
        <taxon>Arctium</taxon>
    </lineage>
</organism>
<keyword evidence="2" id="KW-1185">Reference proteome</keyword>
<protein>
    <submittedName>
        <fullName evidence="1">Uncharacterized protein</fullName>
    </submittedName>
</protein>
<reference evidence="1 2" key="2">
    <citation type="journal article" date="2022" name="Mol. Ecol. Resour.">
        <title>The genomes of chicory, endive, great burdock and yacon provide insights into Asteraceae paleo-polyploidization history and plant inulin production.</title>
        <authorList>
            <person name="Fan W."/>
            <person name="Wang S."/>
            <person name="Wang H."/>
            <person name="Wang A."/>
            <person name="Jiang F."/>
            <person name="Liu H."/>
            <person name="Zhao H."/>
            <person name="Xu D."/>
            <person name="Zhang Y."/>
        </authorList>
    </citation>
    <scope>NUCLEOTIDE SEQUENCE [LARGE SCALE GENOMIC DNA]</scope>
    <source>
        <strain evidence="2">cv. Niubang</strain>
    </source>
</reference>
<accession>A0ACB8ZIL9</accession>
<comment type="caution">
    <text evidence="1">The sequence shown here is derived from an EMBL/GenBank/DDBJ whole genome shotgun (WGS) entry which is preliminary data.</text>
</comment>
<sequence>MVDMALVPAWLLESYGTKRGVWSSHWIKMDGAGVGDSVGFERRGRLWSSCFQDTVWFGAAAVLLDWLVLRFGLVAARYSACWHVLENPGREDINRRKEPRGVVAIGYIMGS</sequence>
<reference evidence="2" key="1">
    <citation type="journal article" date="2022" name="Mol. Ecol. Resour.">
        <title>The genomes of chicory, endive, great burdock and yacon provide insights into Asteraceae palaeo-polyploidization history and plant inulin production.</title>
        <authorList>
            <person name="Fan W."/>
            <person name="Wang S."/>
            <person name="Wang H."/>
            <person name="Wang A."/>
            <person name="Jiang F."/>
            <person name="Liu H."/>
            <person name="Zhao H."/>
            <person name="Xu D."/>
            <person name="Zhang Y."/>
        </authorList>
    </citation>
    <scope>NUCLEOTIDE SEQUENCE [LARGE SCALE GENOMIC DNA]</scope>
    <source>
        <strain evidence="2">cv. Niubang</strain>
    </source>
</reference>
<evidence type="ECO:0000313" key="1">
    <source>
        <dbReference type="EMBL" id="KAI3697181.1"/>
    </source>
</evidence>
<name>A0ACB8ZIL9_ARCLA</name>
<dbReference type="Proteomes" id="UP001055879">
    <property type="component" value="Linkage Group LG10"/>
</dbReference>
<proteinExistence type="predicted"/>
<dbReference type="EMBL" id="CM042056">
    <property type="protein sequence ID" value="KAI3697181.1"/>
    <property type="molecule type" value="Genomic_DNA"/>
</dbReference>
<gene>
    <name evidence="1" type="ORF">L6452_30004</name>
</gene>
<evidence type="ECO:0000313" key="2">
    <source>
        <dbReference type="Proteomes" id="UP001055879"/>
    </source>
</evidence>